<feature type="transmembrane region" description="Helical" evidence="1">
    <location>
        <begin position="148"/>
        <end position="173"/>
    </location>
</feature>
<evidence type="ECO:0008006" key="4">
    <source>
        <dbReference type="Google" id="ProtNLM"/>
    </source>
</evidence>
<feature type="transmembrane region" description="Helical" evidence="1">
    <location>
        <begin position="107"/>
        <end position="127"/>
    </location>
</feature>
<keyword evidence="1" id="KW-0472">Membrane</keyword>
<dbReference type="AlphaFoldDB" id="A0A8J2MCW5"/>
<accession>A0A8J2MCW5</accession>
<keyword evidence="1" id="KW-0812">Transmembrane</keyword>
<gene>
    <name evidence="2" type="ORF">CJOHNSTONI_LOCUS8870</name>
</gene>
<proteinExistence type="predicted"/>
<protein>
    <recommendedName>
        <fullName evidence="4">G-protein coupled receptors family 1 profile domain-containing protein</fullName>
    </recommendedName>
</protein>
<evidence type="ECO:0000313" key="3">
    <source>
        <dbReference type="Proteomes" id="UP000746747"/>
    </source>
</evidence>
<feature type="transmembrane region" description="Helical" evidence="1">
    <location>
        <begin position="252"/>
        <end position="272"/>
    </location>
</feature>
<reference evidence="2" key="1">
    <citation type="submission" date="2021-09" db="EMBL/GenBank/DDBJ databases">
        <authorList>
            <consortium name="Pathogen Informatics"/>
        </authorList>
    </citation>
    <scope>NUCLEOTIDE SEQUENCE</scope>
</reference>
<evidence type="ECO:0000313" key="2">
    <source>
        <dbReference type="EMBL" id="CAG9539257.1"/>
    </source>
</evidence>
<feature type="transmembrane region" description="Helical" evidence="1">
    <location>
        <begin position="35"/>
        <end position="56"/>
    </location>
</feature>
<sequence length="328" mass="37447">MSLAVNETATEGIISANANEEKAIIKTIGIILHTYGYIVVGTFLTSINVPVFLLVITHKTLRSPYLVLAVVFFNNALTGICAILTGTKRIIDTANGEKLIDNHECVLNVYTFLLTVFFLNGWSLLMHSLERLCVVAFPLYYYKKSTRIIYSLIAAQNIIAIIEITCTVIATLIEPARRISNFCMLQDTYSPFFYKTFTNLTSLASTLSFIVMIVVAVILRRNFGSQFFTRHSHNRDLSHFLNNQKRYTQTSLISCCFRFFFVVAPSAVEYIYMMNPSMMSRIILMCCGYLWILNSFNMVVLFLYRQGDSHRAAIRCFKYLLCERKQTA</sequence>
<dbReference type="OrthoDB" id="5859052at2759"/>
<dbReference type="Proteomes" id="UP000746747">
    <property type="component" value="Unassembled WGS sequence"/>
</dbReference>
<evidence type="ECO:0000256" key="1">
    <source>
        <dbReference type="SAM" id="Phobius"/>
    </source>
</evidence>
<comment type="caution">
    <text evidence="2">The sequence shown here is derived from an EMBL/GenBank/DDBJ whole genome shotgun (WGS) entry which is preliminary data.</text>
</comment>
<dbReference type="SUPFAM" id="SSF81321">
    <property type="entry name" value="Family A G protein-coupled receptor-like"/>
    <property type="match status" value="1"/>
</dbReference>
<feature type="transmembrane region" description="Helical" evidence="1">
    <location>
        <begin position="65"/>
        <end position="87"/>
    </location>
</feature>
<feature type="transmembrane region" description="Helical" evidence="1">
    <location>
        <begin position="193"/>
        <end position="219"/>
    </location>
</feature>
<organism evidence="2 3">
    <name type="scientific">Cercopithifilaria johnstoni</name>
    <dbReference type="NCBI Taxonomy" id="2874296"/>
    <lineage>
        <taxon>Eukaryota</taxon>
        <taxon>Metazoa</taxon>
        <taxon>Ecdysozoa</taxon>
        <taxon>Nematoda</taxon>
        <taxon>Chromadorea</taxon>
        <taxon>Rhabditida</taxon>
        <taxon>Spirurina</taxon>
        <taxon>Spiruromorpha</taxon>
        <taxon>Filarioidea</taxon>
        <taxon>Onchocercidae</taxon>
        <taxon>Cercopithifilaria</taxon>
    </lineage>
</organism>
<name>A0A8J2MCW5_9BILA</name>
<feature type="transmembrane region" description="Helical" evidence="1">
    <location>
        <begin position="278"/>
        <end position="304"/>
    </location>
</feature>
<dbReference type="EMBL" id="CAKAEH010001760">
    <property type="protein sequence ID" value="CAG9539257.1"/>
    <property type="molecule type" value="Genomic_DNA"/>
</dbReference>
<dbReference type="Gene3D" id="1.20.1070.10">
    <property type="entry name" value="Rhodopsin 7-helix transmembrane proteins"/>
    <property type="match status" value="1"/>
</dbReference>
<keyword evidence="1" id="KW-1133">Transmembrane helix</keyword>
<keyword evidence="3" id="KW-1185">Reference proteome</keyword>